<feature type="domain" description="Aminotransferase class V" evidence="1">
    <location>
        <begin position="24"/>
        <end position="366"/>
    </location>
</feature>
<accession>A0A2T2WCN4</accession>
<protein>
    <recommendedName>
        <fullName evidence="1">Aminotransferase class V domain-containing protein</fullName>
    </recommendedName>
</protein>
<name>A0A2T2WCN4_9FIRM</name>
<comment type="caution">
    <text evidence="2">The sequence shown here is derived from an EMBL/GenBank/DDBJ whole genome shotgun (WGS) entry which is preliminary data.</text>
</comment>
<evidence type="ECO:0000259" key="1">
    <source>
        <dbReference type="Pfam" id="PF00266"/>
    </source>
</evidence>
<dbReference type="PANTHER" id="PTHR43586:SF15">
    <property type="entry name" value="BLR3095 PROTEIN"/>
    <property type="match status" value="1"/>
</dbReference>
<evidence type="ECO:0000313" key="3">
    <source>
        <dbReference type="Proteomes" id="UP000241848"/>
    </source>
</evidence>
<proteinExistence type="predicted"/>
<dbReference type="InterPro" id="IPR015424">
    <property type="entry name" value="PyrdxlP-dep_Trfase"/>
</dbReference>
<dbReference type="AlphaFoldDB" id="A0A2T2WCN4"/>
<reference evidence="2 3" key="1">
    <citation type="journal article" date="2014" name="BMC Genomics">
        <title>Comparison of environmental and isolate Sulfobacillus genomes reveals diverse carbon, sulfur, nitrogen, and hydrogen metabolisms.</title>
        <authorList>
            <person name="Justice N.B."/>
            <person name="Norman A."/>
            <person name="Brown C.T."/>
            <person name="Singh A."/>
            <person name="Thomas B.C."/>
            <person name="Banfield J.F."/>
        </authorList>
    </citation>
    <scope>NUCLEOTIDE SEQUENCE [LARGE SCALE GENOMIC DNA]</scope>
    <source>
        <strain evidence="2">AMDSBA3</strain>
    </source>
</reference>
<sequence>MSMPEAPLDRLRAQCWSSTGDLLYFNSAAHGLLPDCARIAVEQYLTDLQHGASEQEFSPAVERLRTNLAQWVGCADADLAFCQNVSAGLNIILRGFAWEPGRHILLCPEIEHPTLIWAARALDPLGVKVRTVPAPRGQVLAEDVVAAMSDETQMVALSAVSYLSGGRIDLAKVGAACRQRHVFFLVDAAQSVGFARINMKEQFIDGLVANVHKGLLGLAGLGFLGVNRQWLPHIRPLVVGQESVDSRQEPWQWADSARRFEVGHRNSVAAVATLASLELLGSVGIDAIERHIVNLRHYLVNCLMAENLRVLAPDADSHIVAIEPHQGSAAELVQALSARGVKAAARGQYVRFSLHAYNVYDDVDRLLDIVRRDNLR</sequence>
<organism evidence="2 3">
    <name type="scientific">Sulfobacillus acidophilus</name>
    <dbReference type="NCBI Taxonomy" id="53633"/>
    <lineage>
        <taxon>Bacteria</taxon>
        <taxon>Bacillati</taxon>
        <taxon>Bacillota</taxon>
        <taxon>Clostridia</taxon>
        <taxon>Eubacteriales</taxon>
        <taxon>Clostridiales Family XVII. Incertae Sedis</taxon>
        <taxon>Sulfobacillus</taxon>
    </lineage>
</organism>
<dbReference type="InterPro" id="IPR000192">
    <property type="entry name" value="Aminotrans_V_dom"/>
</dbReference>
<dbReference type="InterPro" id="IPR015421">
    <property type="entry name" value="PyrdxlP-dep_Trfase_major"/>
</dbReference>
<dbReference type="InterPro" id="IPR015422">
    <property type="entry name" value="PyrdxlP-dep_Trfase_small"/>
</dbReference>
<dbReference type="Gene3D" id="3.90.1150.10">
    <property type="entry name" value="Aspartate Aminotransferase, domain 1"/>
    <property type="match status" value="1"/>
</dbReference>
<dbReference type="EMBL" id="PXYV01000097">
    <property type="protein sequence ID" value="PSR20004.1"/>
    <property type="molecule type" value="Genomic_DNA"/>
</dbReference>
<dbReference type="GO" id="GO:0003824">
    <property type="term" value="F:catalytic activity"/>
    <property type="evidence" value="ECO:0007669"/>
    <property type="project" value="UniProtKB-ARBA"/>
</dbReference>
<dbReference type="PANTHER" id="PTHR43586">
    <property type="entry name" value="CYSTEINE DESULFURASE"/>
    <property type="match status" value="1"/>
</dbReference>
<dbReference type="Gene3D" id="3.40.640.10">
    <property type="entry name" value="Type I PLP-dependent aspartate aminotransferase-like (Major domain)"/>
    <property type="match status" value="1"/>
</dbReference>
<dbReference type="SUPFAM" id="SSF53383">
    <property type="entry name" value="PLP-dependent transferases"/>
    <property type="match status" value="1"/>
</dbReference>
<dbReference type="Pfam" id="PF00266">
    <property type="entry name" value="Aminotran_5"/>
    <property type="match status" value="1"/>
</dbReference>
<dbReference type="Proteomes" id="UP000241848">
    <property type="component" value="Unassembled WGS sequence"/>
</dbReference>
<evidence type="ECO:0000313" key="2">
    <source>
        <dbReference type="EMBL" id="PSR20004.1"/>
    </source>
</evidence>
<gene>
    <name evidence="2" type="ORF">C7B45_17060</name>
</gene>